<dbReference type="EMBL" id="BSFM01000006">
    <property type="protein sequence ID" value="GLK83304.1"/>
    <property type="molecule type" value="Genomic_DNA"/>
</dbReference>
<reference evidence="3" key="1">
    <citation type="journal article" date="2014" name="Int. J. Syst. Evol. Microbiol.">
        <title>Complete genome sequence of Corynebacterium casei LMG S-19264T (=DSM 44701T), isolated from a smear-ripened cheese.</title>
        <authorList>
            <consortium name="US DOE Joint Genome Institute (JGI-PGF)"/>
            <person name="Walter F."/>
            <person name="Albersmeier A."/>
            <person name="Kalinowski J."/>
            <person name="Ruckert C."/>
        </authorList>
    </citation>
    <scope>NUCLEOTIDE SEQUENCE</scope>
    <source>
        <strain evidence="3">VKM B-2789</strain>
    </source>
</reference>
<sequence>MAIGVFGTVPDAEATAGTPTDMLEAASVFSKPLYWMFEMGQAALDPLRAMADAGRIYYRHPANPLSHTDFGRTLLAGFEMFERTTRRYGKPDWRIEHTTVGGTKVPVRIETVWEKPFCRLLHFERAFARPPRRPQPRMLIVAPLSGHYATLLRGTVETLLPNHDIYITDWADAREVPLSAGRFGLDDYIDYLIEIFHFLGGGVHALAVCQPAVPVLAAVAVMEAKGDPDVPASMVLMGGPIDTRESPTAVNDFAQARGLDWFRRNVITTVPWPHPGVMRQVYPGFLQLHGFMSMNLERHLQAHADMFRHLVKGDGDSAAKHREFYDEYLSVMDLPAEYYLQTLQAVFIDHALPNGTFTHHGEPVDPGAIRNVALLTVEGENDDISGVGQTQAAHKLCTNLPDDKRAHYLQPTVGHYGVFNGSRFRAEIAPRISDFVLSHNWPTKGHNQPAPAGEAKAAAAPDDAGEPNT</sequence>
<evidence type="ECO:0000259" key="2">
    <source>
        <dbReference type="Pfam" id="PF06850"/>
    </source>
</evidence>
<feature type="region of interest" description="Disordered" evidence="1">
    <location>
        <begin position="440"/>
        <end position="469"/>
    </location>
</feature>
<dbReference type="NCBIfam" id="TIGR01849">
    <property type="entry name" value="PHB_depoly_PhaZ"/>
    <property type="match status" value="1"/>
</dbReference>
<evidence type="ECO:0000313" key="4">
    <source>
        <dbReference type="Proteomes" id="UP001143330"/>
    </source>
</evidence>
<accession>A0A9W6N9C7</accession>
<dbReference type="Pfam" id="PF06850">
    <property type="entry name" value="PHB_depo_C"/>
    <property type="match status" value="1"/>
</dbReference>
<gene>
    <name evidence="3" type="ORF">GCM10017653_13730</name>
</gene>
<dbReference type="RefSeq" id="WP_213366809.1">
    <property type="nucleotide sequence ID" value="NZ_BSFM01000006.1"/>
</dbReference>
<dbReference type="PANTHER" id="PTHR36837:SF4">
    <property type="entry name" value="BLR0908 PROTEIN"/>
    <property type="match status" value="1"/>
</dbReference>
<evidence type="ECO:0000256" key="1">
    <source>
        <dbReference type="SAM" id="MobiDB-lite"/>
    </source>
</evidence>
<dbReference type="AlphaFoldDB" id="A0A9W6N9C7"/>
<reference evidence="3" key="2">
    <citation type="submission" date="2023-01" db="EMBL/GenBank/DDBJ databases">
        <authorList>
            <person name="Sun Q."/>
            <person name="Evtushenko L."/>
        </authorList>
    </citation>
    <scope>NUCLEOTIDE SEQUENCE</scope>
    <source>
        <strain evidence="3">VKM B-2789</strain>
    </source>
</reference>
<dbReference type="InterPro" id="IPR010915">
    <property type="entry name" value="PHB_depoly_PhaZ"/>
</dbReference>
<comment type="caution">
    <text evidence="3">The sequence shown here is derived from an EMBL/GenBank/DDBJ whole genome shotgun (WGS) entry which is preliminary data.</text>
</comment>
<evidence type="ECO:0000313" key="3">
    <source>
        <dbReference type="EMBL" id="GLK83304.1"/>
    </source>
</evidence>
<dbReference type="PANTHER" id="PTHR36837">
    <property type="entry name" value="POLY(3-HYDROXYALKANOATE) POLYMERASE SUBUNIT PHAC"/>
    <property type="match status" value="1"/>
</dbReference>
<dbReference type="PIRSF" id="PIRSF020818">
    <property type="entry name" value="PHB_depoly_PhaZ"/>
    <property type="match status" value="1"/>
</dbReference>
<protein>
    <submittedName>
        <fullName evidence="3">Esterase</fullName>
    </submittedName>
</protein>
<dbReference type="InterPro" id="IPR051321">
    <property type="entry name" value="PHA/PHB_synthase"/>
</dbReference>
<feature type="domain" description="PHB de-polymerase C-terminal" evidence="2">
    <location>
        <begin position="238"/>
        <end position="438"/>
    </location>
</feature>
<organism evidence="3 4">
    <name type="scientific">Ancylobacter defluvii</name>
    <dbReference type="NCBI Taxonomy" id="1282440"/>
    <lineage>
        <taxon>Bacteria</taxon>
        <taxon>Pseudomonadati</taxon>
        <taxon>Pseudomonadota</taxon>
        <taxon>Alphaproteobacteria</taxon>
        <taxon>Hyphomicrobiales</taxon>
        <taxon>Xanthobacteraceae</taxon>
        <taxon>Ancylobacter</taxon>
    </lineage>
</organism>
<dbReference type="InterPro" id="IPR029058">
    <property type="entry name" value="AB_hydrolase_fold"/>
</dbReference>
<keyword evidence="4" id="KW-1185">Reference proteome</keyword>
<dbReference type="Proteomes" id="UP001143330">
    <property type="component" value="Unassembled WGS sequence"/>
</dbReference>
<feature type="compositionally biased region" description="Low complexity" evidence="1">
    <location>
        <begin position="449"/>
        <end position="469"/>
    </location>
</feature>
<dbReference type="SUPFAM" id="SSF53474">
    <property type="entry name" value="alpha/beta-Hydrolases"/>
    <property type="match status" value="1"/>
</dbReference>
<proteinExistence type="predicted"/>
<dbReference type="InterPro" id="IPR009656">
    <property type="entry name" value="PHB_depo_C"/>
</dbReference>
<name>A0A9W6N9C7_9HYPH</name>